<comment type="caution">
    <text evidence="4">The sequence shown here is derived from an EMBL/GenBank/DDBJ whole genome shotgun (WGS) entry which is preliminary data.</text>
</comment>
<dbReference type="SUPFAM" id="SSF47203">
    <property type="entry name" value="Acyl-CoA dehydrogenase C-terminal domain-like"/>
    <property type="match status" value="1"/>
</dbReference>
<evidence type="ECO:0000259" key="2">
    <source>
        <dbReference type="Pfam" id="PF02771"/>
    </source>
</evidence>
<proteinExistence type="predicted"/>
<dbReference type="RefSeq" id="WP_242021354.1">
    <property type="nucleotide sequence ID" value="NZ_JAMPKX010000016.1"/>
</dbReference>
<dbReference type="Gene3D" id="1.20.140.10">
    <property type="entry name" value="Butyryl-CoA Dehydrogenase, subunit A, domain 3"/>
    <property type="match status" value="1"/>
</dbReference>
<dbReference type="InterPro" id="IPR013786">
    <property type="entry name" value="AcylCoA_DH/ox_N"/>
</dbReference>
<dbReference type="InterPro" id="IPR046373">
    <property type="entry name" value="Acyl-CoA_Oxase/DH_mid-dom_sf"/>
</dbReference>
<evidence type="ECO:0000256" key="1">
    <source>
        <dbReference type="ARBA" id="ARBA00023002"/>
    </source>
</evidence>
<dbReference type="InterPro" id="IPR009100">
    <property type="entry name" value="AcylCoA_DH/oxidase_NM_dom_sf"/>
</dbReference>
<dbReference type="Gene3D" id="1.10.540.10">
    <property type="entry name" value="Acyl-CoA dehydrogenase/oxidase, N-terminal domain"/>
    <property type="match status" value="1"/>
</dbReference>
<protein>
    <submittedName>
        <fullName evidence="4">Acyl-CoA dehydrogenase family protein</fullName>
    </submittedName>
</protein>
<keyword evidence="5" id="KW-1185">Reference proteome</keyword>
<reference evidence="4 5" key="1">
    <citation type="submission" date="2022-04" db="EMBL/GenBank/DDBJ databases">
        <title>Positive selection, recombination, and allopatry shape intraspecific diversity of widespread and dominant cyanobacteria.</title>
        <authorList>
            <person name="Wei J."/>
            <person name="Shu W."/>
            <person name="Hu C."/>
        </authorList>
    </citation>
    <scope>NUCLEOTIDE SEQUENCE [LARGE SCALE GENOMIC DNA]</scope>
    <source>
        <strain evidence="4 5">DQ-A4</strain>
    </source>
</reference>
<dbReference type="InterPro" id="IPR037069">
    <property type="entry name" value="AcylCoA_DH/ox_N_sf"/>
</dbReference>
<dbReference type="Pfam" id="PF08028">
    <property type="entry name" value="Acyl-CoA_dh_2"/>
    <property type="match status" value="1"/>
</dbReference>
<dbReference type="Proteomes" id="UP001482513">
    <property type="component" value="Unassembled WGS sequence"/>
</dbReference>
<organism evidence="4 5">
    <name type="scientific">Leptolyngbya subtilissima DQ-A4</name>
    <dbReference type="NCBI Taxonomy" id="2933933"/>
    <lineage>
        <taxon>Bacteria</taxon>
        <taxon>Bacillati</taxon>
        <taxon>Cyanobacteriota</taxon>
        <taxon>Cyanophyceae</taxon>
        <taxon>Leptolyngbyales</taxon>
        <taxon>Leptolyngbyaceae</taxon>
        <taxon>Leptolyngbya group</taxon>
        <taxon>Leptolyngbya</taxon>
    </lineage>
</organism>
<gene>
    <name evidence="4" type="ORF">NC992_23465</name>
</gene>
<feature type="domain" description="Acyl-CoA dehydrogenase/oxidase N-terminal" evidence="2">
    <location>
        <begin position="49"/>
        <end position="146"/>
    </location>
</feature>
<accession>A0ABV0KAV3</accession>
<evidence type="ECO:0000259" key="3">
    <source>
        <dbReference type="Pfam" id="PF08028"/>
    </source>
</evidence>
<dbReference type="Gene3D" id="2.40.110.10">
    <property type="entry name" value="Butyryl-CoA Dehydrogenase, subunit A, domain 2"/>
    <property type="match status" value="1"/>
</dbReference>
<keyword evidence="1" id="KW-0560">Oxidoreductase</keyword>
<dbReference type="Pfam" id="PF02771">
    <property type="entry name" value="Acyl-CoA_dh_N"/>
    <property type="match status" value="1"/>
</dbReference>
<name>A0ABV0KAV3_9CYAN</name>
<dbReference type="InterPro" id="IPR036250">
    <property type="entry name" value="AcylCo_DH-like_C"/>
</dbReference>
<dbReference type="InterPro" id="IPR013107">
    <property type="entry name" value="Acyl-CoA_DH_C"/>
</dbReference>
<sequence>MSGRVDELVACAPAYPSTPYPSTPYPSTPYPSTPYPLTPMPVLERLDQSSILATAATLAQELAASAVERDRTAGIPTLEVSRLRDLGLLSLVVPQEYGGAGADLVTLYQVVKELAKADGSIGQLYVNHIGLVTLAHSLGTVAQKERDYRGTAQHQWFWGNAINTRDERLKLTPDGEGFRLNGEKGFGTGIPAADRWVFSAVQDGVELPLFLAIPSDREGVTIQDDWDNVGQRRTASNSLSFNNVWVAPDEIYGPAPDPEGAFATLPGPVAQLGKTHVYLGIAEAALQAARQYTQAKSRPWITSGVSGITLDPYVLHHYGDLWVQLEAANQLAASVAPLVQAAWDKGDALTHEERGEVAVRVGAAKAFASKVGLEIANRIFEVTGSRATATAYGFDRYWRDLRTFTLHDPADYKLRDTGNWFLNGVYPTPTQYS</sequence>
<dbReference type="EMBL" id="JAMPKX010000016">
    <property type="protein sequence ID" value="MEP0949853.1"/>
    <property type="molecule type" value="Genomic_DNA"/>
</dbReference>
<feature type="domain" description="Acyl-CoA dehydrogenase C-terminal" evidence="3">
    <location>
        <begin position="276"/>
        <end position="408"/>
    </location>
</feature>
<evidence type="ECO:0000313" key="4">
    <source>
        <dbReference type="EMBL" id="MEP0949853.1"/>
    </source>
</evidence>
<dbReference type="PANTHER" id="PTHR43884:SF12">
    <property type="entry name" value="ISOVALERYL-COA DEHYDROGENASE, MITOCHONDRIAL-RELATED"/>
    <property type="match status" value="1"/>
</dbReference>
<dbReference type="SUPFAM" id="SSF56645">
    <property type="entry name" value="Acyl-CoA dehydrogenase NM domain-like"/>
    <property type="match status" value="1"/>
</dbReference>
<dbReference type="PIRSF" id="PIRSF016578">
    <property type="entry name" value="HsaA"/>
    <property type="match status" value="1"/>
</dbReference>
<evidence type="ECO:0000313" key="5">
    <source>
        <dbReference type="Proteomes" id="UP001482513"/>
    </source>
</evidence>
<dbReference type="PANTHER" id="PTHR43884">
    <property type="entry name" value="ACYL-COA DEHYDROGENASE"/>
    <property type="match status" value="1"/>
</dbReference>